<name>W8RU76_9RHOB</name>
<sequence>MPRLTSVARPVLAAALLAIGALPAAAQQIGTVARPSDCAAPRRGRPPAPWVSAPR</sequence>
<keyword evidence="2" id="KW-0732">Signal</keyword>
<keyword evidence="4" id="KW-1185">Reference proteome</keyword>
<feature type="region of interest" description="Disordered" evidence="1">
    <location>
        <begin position="32"/>
        <end position="55"/>
    </location>
</feature>
<feature type="chain" id="PRO_5004915169" evidence="2">
    <location>
        <begin position="27"/>
        <end position="55"/>
    </location>
</feature>
<dbReference type="EMBL" id="CP004372">
    <property type="protein sequence ID" value="AHM04783.1"/>
    <property type="molecule type" value="Genomic_DNA"/>
</dbReference>
<accession>W8RU76</accession>
<dbReference type="STRING" id="1294273.roselon_02460"/>
<dbReference type="KEGG" id="red:roselon_02460"/>
<gene>
    <name evidence="3" type="ORF">roselon_02460</name>
</gene>
<feature type="signal peptide" evidence="2">
    <location>
        <begin position="1"/>
        <end position="26"/>
    </location>
</feature>
<evidence type="ECO:0000313" key="3">
    <source>
        <dbReference type="EMBL" id="AHM04783.1"/>
    </source>
</evidence>
<evidence type="ECO:0000256" key="2">
    <source>
        <dbReference type="SAM" id="SignalP"/>
    </source>
</evidence>
<organism evidence="3 4">
    <name type="scientific">Roseicyclus elongatus DSM 19469</name>
    <dbReference type="NCBI Taxonomy" id="1294273"/>
    <lineage>
        <taxon>Bacteria</taxon>
        <taxon>Pseudomonadati</taxon>
        <taxon>Pseudomonadota</taxon>
        <taxon>Alphaproteobacteria</taxon>
        <taxon>Rhodobacterales</taxon>
        <taxon>Roseobacteraceae</taxon>
        <taxon>Roseicyclus</taxon>
    </lineage>
</organism>
<reference evidence="3 4" key="1">
    <citation type="submission" date="2013-03" db="EMBL/GenBank/DDBJ databases">
        <authorList>
            <person name="Fiebig A."/>
            <person name="Goeker M."/>
            <person name="Klenk H.-P.P."/>
        </authorList>
    </citation>
    <scope>NUCLEOTIDE SEQUENCE [LARGE SCALE GENOMIC DNA]</scope>
    <source>
        <strain evidence="4">DSM 19469</strain>
    </source>
</reference>
<dbReference type="AlphaFoldDB" id="W8RU76"/>
<protein>
    <submittedName>
        <fullName evidence="3">Uncharacterized protein</fullName>
    </submittedName>
</protein>
<dbReference type="HOGENOM" id="CLU_3029581_0_0_5"/>
<evidence type="ECO:0000313" key="4">
    <source>
        <dbReference type="Proteomes" id="UP000019593"/>
    </source>
</evidence>
<evidence type="ECO:0000256" key="1">
    <source>
        <dbReference type="SAM" id="MobiDB-lite"/>
    </source>
</evidence>
<dbReference type="Proteomes" id="UP000019593">
    <property type="component" value="Chromosome"/>
</dbReference>
<proteinExistence type="predicted"/>